<feature type="domain" description="Nudix hydrolase" evidence="1">
    <location>
        <begin position="5"/>
        <end position="136"/>
    </location>
</feature>
<dbReference type="Pfam" id="PF00293">
    <property type="entry name" value="NUDIX"/>
    <property type="match status" value="1"/>
</dbReference>
<evidence type="ECO:0000313" key="3">
    <source>
        <dbReference type="Proteomes" id="UP000177507"/>
    </source>
</evidence>
<gene>
    <name evidence="2" type="ORF">A2831_01195</name>
</gene>
<dbReference type="InterPro" id="IPR000086">
    <property type="entry name" value="NUDIX_hydrolase_dom"/>
</dbReference>
<protein>
    <recommendedName>
        <fullName evidence="1">Nudix hydrolase domain-containing protein</fullName>
    </recommendedName>
</protein>
<name>A0A1F8EW53_9BACT</name>
<dbReference type="EMBL" id="MGJI01000022">
    <property type="protein sequence ID" value="OGN04299.1"/>
    <property type="molecule type" value="Genomic_DNA"/>
</dbReference>
<reference evidence="2 3" key="1">
    <citation type="journal article" date="2016" name="Nat. Commun.">
        <title>Thousands of microbial genomes shed light on interconnected biogeochemical processes in an aquifer system.</title>
        <authorList>
            <person name="Anantharaman K."/>
            <person name="Brown C.T."/>
            <person name="Hug L.A."/>
            <person name="Sharon I."/>
            <person name="Castelle C.J."/>
            <person name="Probst A.J."/>
            <person name="Thomas B.C."/>
            <person name="Singh A."/>
            <person name="Wilkins M.J."/>
            <person name="Karaoz U."/>
            <person name="Brodie E.L."/>
            <person name="Williams K.H."/>
            <person name="Hubbard S.S."/>
            <person name="Banfield J.F."/>
        </authorList>
    </citation>
    <scope>NUCLEOTIDE SEQUENCE [LARGE SCALE GENOMIC DNA]</scope>
</reference>
<dbReference type="Proteomes" id="UP000177507">
    <property type="component" value="Unassembled WGS sequence"/>
</dbReference>
<dbReference type="SUPFAM" id="SSF55811">
    <property type="entry name" value="Nudix"/>
    <property type="match status" value="1"/>
</dbReference>
<dbReference type="InterPro" id="IPR015797">
    <property type="entry name" value="NUDIX_hydrolase-like_dom_sf"/>
</dbReference>
<proteinExistence type="predicted"/>
<accession>A0A1F8EW53</accession>
<dbReference type="PANTHER" id="PTHR43736:SF1">
    <property type="entry name" value="DIHYDRONEOPTERIN TRIPHOSPHATE DIPHOSPHATASE"/>
    <property type="match status" value="1"/>
</dbReference>
<organism evidence="2 3">
    <name type="scientific">Candidatus Yanofskybacteria bacterium RIFCSPHIGHO2_01_FULL_44_17</name>
    <dbReference type="NCBI Taxonomy" id="1802668"/>
    <lineage>
        <taxon>Bacteria</taxon>
        <taxon>Candidatus Yanofskyibacteriota</taxon>
    </lineage>
</organism>
<dbReference type="CDD" id="cd02883">
    <property type="entry name" value="NUDIX_Hydrolase"/>
    <property type="match status" value="1"/>
</dbReference>
<sequence length="174" mass="19649">MAKICDNTSVGVIIRNSTGDLLLIERKSWPYGMAAPAGHLDGDRAEDGAVREIAEEVGLTIVKQSLVLEKDFANPCKREGGDHHHWSVYGAQEWSGETSIREEEKEKVRRISWTSAEGLRQAVARTESFARKYELDPAGDLTSLTRRLCEDVEWQNEPGLEPVWYLILKELRLV</sequence>
<dbReference type="AlphaFoldDB" id="A0A1F8EW53"/>
<evidence type="ECO:0000313" key="2">
    <source>
        <dbReference type="EMBL" id="OGN04299.1"/>
    </source>
</evidence>
<dbReference type="STRING" id="1802668.A2831_01195"/>
<dbReference type="PROSITE" id="PS51462">
    <property type="entry name" value="NUDIX"/>
    <property type="match status" value="1"/>
</dbReference>
<dbReference type="Gene3D" id="3.90.79.10">
    <property type="entry name" value="Nucleoside Triphosphate Pyrophosphohydrolase"/>
    <property type="match status" value="1"/>
</dbReference>
<comment type="caution">
    <text evidence="2">The sequence shown here is derived from an EMBL/GenBank/DDBJ whole genome shotgun (WGS) entry which is preliminary data.</text>
</comment>
<dbReference type="PANTHER" id="PTHR43736">
    <property type="entry name" value="ADP-RIBOSE PYROPHOSPHATASE"/>
    <property type="match status" value="1"/>
</dbReference>
<evidence type="ECO:0000259" key="1">
    <source>
        <dbReference type="PROSITE" id="PS51462"/>
    </source>
</evidence>